<dbReference type="Pfam" id="PF07200">
    <property type="entry name" value="Mod_r"/>
    <property type="match status" value="1"/>
</dbReference>
<reference evidence="7" key="1">
    <citation type="submission" date="2017-08" db="EMBL/GenBank/DDBJ databases">
        <authorList>
            <person name="Polle J.E."/>
            <person name="Barry K."/>
            <person name="Cushman J."/>
            <person name="Schmutz J."/>
            <person name="Tran D."/>
            <person name="Hathwaick L.T."/>
            <person name="Yim W.C."/>
            <person name="Jenkins J."/>
            <person name="Mckie-Krisberg Z.M."/>
            <person name="Prochnik S."/>
            <person name="Lindquist E."/>
            <person name="Dockter R.B."/>
            <person name="Adam C."/>
            <person name="Molina H."/>
            <person name="Bunkerborg J."/>
            <person name="Jin E."/>
            <person name="Buchheim M."/>
            <person name="Magnuson J."/>
        </authorList>
    </citation>
    <scope>NUCLEOTIDE SEQUENCE</scope>
    <source>
        <strain evidence="7">CCAP 19/18</strain>
    </source>
</reference>
<evidence type="ECO:0000256" key="1">
    <source>
        <dbReference type="ARBA" id="ARBA00004177"/>
    </source>
</evidence>
<keyword evidence="4" id="KW-0967">Endosome</keyword>
<evidence type="ECO:0000313" key="8">
    <source>
        <dbReference type="Proteomes" id="UP000815325"/>
    </source>
</evidence>
<comment type="caution">
    <text evidence="7">The sequence shown here is derived from an EMBL/GenBank/DDBJ whole genome shotgun (WGS) entry which is preliminary data.</text>
</comment>
<dbReference type="EMBL" id="MU070470">
    <property type="protein sequence ID" value="KAF5827571.1"/>
    <property type="molecule type" value="Genomic_DNA"/>
</dbReference>
<accession>A0ABQ7FYZ5</accession>
<keyword evidence="5" id="KW-0653">Protein transport</keyword>
<comment type="similarity">
    <text evidence="2">Belongs to the VPS37 family.</text>
</comment>
<sequence>MQAARALDDVQSQNLAVAQENIAMQGALEEARNHVAIVKSSEYAAAKSIFDELLQSQRQVCACLAPSVLLDKLHAAVNEVDEQSIAVHDRFLKGELQPDRFAEQHTEIRQKFHLLDLKRQAARSSLYMSDA</sequence>
<comment type="subcellular location">
    <subcellularLocation>
        <location evidence="1">Endosome</location>
    </subcellularLocation>
</comment>
<dbReference type="PANTHER" id="PTHR13678">
    <property type="entry name" value="VACUOLAR PROTEIN SORTING-ASSOCIATED PROTEIN 37"/>
    <property type="match status" value="1"/>
</dbReference>
<protein>
    <recommendedName>
        <fullName evidence="6">VPS37 C-terminal domain-containing protein</fullName>
    </recommendedName>
</protein>
<evidence type="ECO:0000256" key="2">
    <source>
        <dbReference type="ARBA" id="ARBA00007617"/>
    </source>
</evidence>
<evidence type="ECO:0000256" key="4">
    <source>
        <dbReference type="ARBA" id="ARBA00022753"/>
    </source>
</evidence>
<proteinExistence type="inferred from homology"/>
<keyword evidence="3" id="KW-0813">Transport</keyword>
<dbReference type="Proteomes" id="UP000815325">
    <property type="component" value="Unassembled WGS sequence"/>
</dbReference>
<evidence type="ECO:0000259" key="6">
    <source>
        <dbReference type="Pfam" id="PF07200"/>
    </source>
</evidence>
<feature type="domain" description="VPS37 C-terminal" evidence="6">
    <location>
        <begin position="4"/>
        <end position="118"/>
    </location>
</feature>
<organism evidence="7 8">
    <name type="scientific">Dunaliella salina</name>
    <name type="common">Green alga</name>
    <name type="synonym">Protococcus salinus</name>
    <dbReference type="NCBI Taxonomy" id="3046"/>
    <lineage>
        <taxon>Eukaryota</taxon>
        <taxon>Viridiplantae</taxon>
        <taxon>Chlorophyta</taxon>
        <taxon>core chlorophytes</taxon>
        <taxon>Chlorophyceae</taxon>
        <taxon>CS clade</taxon>
        <taxon>Chlamydomonadales</taxon>
        <taxon>Dunaliellaceae</taxon>
        <taxon>Dunaliella</taxon>
    </lineage>
</organism>
<name>A0ABQ7FYZ5_DUNSA</name>
<keyword evidence="8" id="KW-1185">Reference proteome</keyword>
<evidence type="ECO:0000256" key="3">
    <source>
        <dbReference type="ARBA" id="ARBA00022448"/>
    </source>
</evidence>
<dbReference type="InterPro" id="IPR009851">
    <property type="entry name" value="Mod_r"/>
</dbReference>
<evidence type="ECO:0000256" key="5">
    <source>
        <dbReference type="ARBA" id="ARBA00022927"/>
    </source>
</evidence>
<evidence type="ECO:0000313" key="7">
    <source>
        <dbReference type="EMBL" id="KAF5827571.1"/>
    </source>
</evidence>
<gene>
    <name evidence="7" type="ORF">DUNSADRAFT_423</name>
</gene>
<dbReference type="PANTHER" id="PTHR13678:SF2">
    <property type="entry name" value="VACUOLAR PROTEIN SORTING-ASSOCIATED PROTEIN 37A"/>
    <property type="match status" value="1"/>
</dbReference>